<dbReference type="Proteomes" id="UP000003671">
    <property type="component" value="Unassembled WGS sequence"/>
</dbReference>
<accession>C9KPG4</accession>
<keyword evidence="8 9" id="KW-0472">Membrane</keyword>
<proteinExistence type="inferred from homology"/>
<dbReference type="InterPro" id="IPR017475">
    <property type="entry name" value="EPS_sugar_tfrase"/>
</dbReference>
<dbReference type="InterPro" id="IPR003362">
    <property type="entry name" value="Bact_transf"/>
</dbReference>
<dbReference type="STRING" id="500635.MITSMUL_05121"/>
<dbReference type="Pfam" id="PF13727">
    <property type="entry name" value="CoA_binding_3"/>
    <property type="match status" value="1"/>
</dbReference>
<dbReference type="EMBL" id="ABWK02000020">
    <property type="protein sequence ID" value="EEX68119.1"/>
    <property type="molecule type" value="Genomic_DNA"/>
</dbReference>
<gene>
    <name evidence="11" type="primary">wbaP</name>
    <name evidence="11" type="ORF">MITSMUL_05121</name>
</gene>
<evidence type="ECO:0000256" key="5">
    <source>
        <dbReference type="ARBA" id="ARBA00022679"/>
    </source>
</evidence>
<keyword evidence="4" id="KW-1003">Cell membrane</keyword>
<dbReference type="PANTHER" id="PTHR30576">
    <property type="entry name" value="COLANIC BIOSYNTHESIS UDP-GLUCOSE LIPID CARRIER TRANSFERASE"/>
    <property type="match status" value="1"/>
</dbReference>
<dbReference type="PATRIC" id="fig|500635.8.peg.1782"/>
<reference evidence="11" key="1">
    <citation type="submission" date="2009-09" db="EMBL/GenBank/DDBJ databases">
        <authorList>
            <person name="Weinstock G."/>
            <person name="Sodergren E."/>
            <person name="Clifton S."/>
            <person name="Fulton L."/>
            <person name="Fulton B."/>
            <person name="Courtney L."/>
            <person name="Fronick C."/>
            <person name="Harrison M."/>
            <person name="Strong C."/>
            <person name="Farmer C."/>
            <person name="Delahaunty K."/>
            <person name="Markovic C."/>
            <person name="Hall O."/>
            <person name="Minx P."/>
            <person name="Tomlinson C."/>
            <person name="Mitreva M."/>
            <person name="Nelson J."/>
            <person name="Hou S."/>
            <person name="Wollam A."/>
            <person name="Pepin K.H."/>
            <person name="Johnson M."/>
            <person name="Bhonagiri V."/>
            <person name="Nash W.E."/>
            <person name="Warren W."/>
            <person name="Chinwalla A."/>
            <person name="Mardis E.R."/>
            <person name="Wilson R.K."/>
        </authorList>
    </citation>
    <scope>NUCLEOTIDE SEQUENCE [LARGE SCALE GENOMIC DNA]</scope>
    <source>
        <strain evidence="11">DSM 20544</strain>
    </source>
</reference>
<feature type="transmembrane region" description="Helical" evidence="9">
    <location>
        <begin position="91"/>
        <end position="110"/>
    </location>
</feature>
<dbReference type="NCBIfam" id="TIGR03022">
    <property type="entry name" value="WbaP_sugtrans"/>
    <property type="match status" value="1"/>
</dbReference>
<protein>
    <submittedName>
        <fullName evidence="11">Undecaprenyl-phosphate galactose phosphotransferase, WbaP</fullName>
        <ecNumber evidence="11">2.7.8.6</ecNumber>
    </submittedName>
</protein>
<dbReference type="EC" id="2.7.8.6" evidence="11"/>
<name>C9KPG4_9FIRM</name>
<dbReference type="eggNOG" id="COG2148">
    <property type="taxonomic scope" value="Bacteria"/>
</dbReference>
<keyword evidence="5 11" id="KW-0808">Transferase</keyword>
<evidence type="ECO:0000256" key="1">
    <source>
        <dbReference type="ARBA" id="ARBA00004141"/>
    </source>
</evidence>
<dbReference type="Pfam" id="PF02397">
    <property type="entry name" value="Bac_transf"/>
    <property type="match status" value="1"/>
</dbReference>
<comment type="similarity">
    <text evidence="3">Belongs to the bacterial sugar transferase family.</text>
</comment>
<comment type="caution">
    <text evidence="11">The sequence shown here is derived from an EMBL/GenBank/DDBJ whole genome shotgun (WGS) entry which is preliminary data.</text>
</comment>
<evidence type="ECO:0000256" key="9">
    <source>
        <dbReference type="SAM" id="Phobius"/>
    </source>
</evidence>
<feature type="transmembrane region" description="Helical" evidence="9">
    <location>
        <begin position="116"/>
        <end position="134"/>
    </location>
</feature>
<feature type="transmembrane region" description="Helical" evidence="9">
    <location>
        <begin position="60"/>
        <end position="79"/>
    </location>
</feature>
<keyword evidence="6 9" id="KW-0812">Transmembrane</keyword>
<dbReference type="InterPro" id="IPR017472">
    <property type="entry name" value="Undecaprenyl-P_galact_Ptfrase"/>
</dbReference>
<evidence type="ECO:0000256" key="8">
    <source>
        <dbReference type="ARBA" id="ARBA00023136"/>
    </source>
</evidence>
<evidence type="ECO:0000256" key="7">
    <source>
        <dbReference type="ARBA" id="ARBA00022989"/>
    </source>
</evidence>
<feature type="transmembrane region" description="Helical" evidence="9">
    <location>
        <begin position="286"/>
        <end position="312"/>
    </location>
</feature>
<dbReference type="Gene3D" id="3.40.50.720">
    <property type="entry name" value="NAD(P)-binding Rossmann-like Domain"/>
    <property type="match status" value="1"/>
</dbReference>
<dbReference type="PANTHER" id="PTHR30576:SF4">
    <property type="entry name" value="UNDECAPRENYL-PHOSPHATE GALACTOSE PHOSPHOTRANSFERASE"/>
    <property type="match status" value="1"/>
</dbReference>
<dbReference type="AlphaFoldDB" id="C9KPG4"/>
<comment type="subcellular location">
    <subcellularLocation>
        <location evidence="2">Cell membrane</location>
    </subcellularLocation>
    <subcellularLocation>
        <location evidence="1">Membrane</location>
        <topology evidence="1">Multi-pass membrane protein</topology>
    </subcellularLocation>
</comment>
<organism evidence="11 12">
    <name type="scientific">Mitsuokella multacida DSM 20544</name>
    <dbReference type="NCBI Taxonomy" id="500635"/>
    <lineage>
        <taxon>Bacteria</taxon>
        <taxon>Bacillati</taxon>
        <taxon>Bacillota</taxon>
        <taxon>Negativicutes</taxon>
        <taxon>Selenomonadales</taxon>
        <taxon>Selenomonadaceae</taxon>
        <taxon>Mitsuokella</taxon>
    </lineage>
</organism>
<dbReference type="GeneID" id="93482073"/>
<dbReference type="RefSeq" id="WP_005842197.1">
    <property type="nucleotide sequence ID" value="NZ_GG697142.2"/>
</dbReference>
<dbReference type="GO" id="GO:0047360">
    <property type="term" value="F:undecaprenyl-phosphate galactose phosphotransferase activity"/>
    <property type="evidence" value="ECO:0007669"/>
    <property type="project" value="UniProtKB-EC"/>
</dbReference>
<evidence type="ECO:0000313" key="12">
    <source>
        <dbReference type="Proteomes" id="UP000003671"/>
    </source>
</evidence>
<feature type="transmembrane region" description="Helical" evidence="9">
    <location>
        <begin position="18"/>
        <end position="35"/>
    </location>
</feature>
<dbReference type="HOGENOM" id="CLU_024920_3_5_9"/>
<feature type="domain" description="Bacterial sugar transferase" evidence="10">
    <location>
        <begin position="284"/>
        <end position="474"/>
    </location>
</feature>
<dbReference type="NCBIfam" id="TIGR03025">
    <property type="entry name" value="EPS_sugtrans"/>
    <property type="match status" value="1"/>
</dbReference>
<keyword evidence="7 9" id="KW-1133">Transmembrane helix</keyword>
<evidence type="ECO:0000256" key="2">
    <source>
        <dbReference type="ARBA" id="ARBA00004236"/>
    </source>
</evidence>
<evidence type="ECO:0000256" key="3">
    <source>
        <dbReference type="ARBA" id="ARBA00006464"/>
    </source>
</evidence>
<evidence type="ECO:0000256" key="6">
    <source>
        <dbReference type="ARBA" id="ARBA00022692"/>
    </source>
</evidence>
<dbReference type="GO" id="GO:0000271">
    <property type="term" value="P:polysaccharide biosynthetic process"/>
    <property type="evidence" value="ECO:0007669"/>
    <property type="project" value="InterPro"/>
</dbReference>
<keyword evidence="12" id="KW-1185">Reference proteome</keyword>
<sequence length="481" mass="55518">MIRLANRTRVRSARYARYLYPILFILLDYVAILLAEQEALGLHHLIDRHTAPYAIAPQYIYLWIPLIFILFLGQAHAYRQMHSILDSSRDVFFAVLYGFMACLIVIYFSASSLLTSRLFVGLFIVLLVPNLYLIRYLAKTFIKKCHLFYEPVILVGAGKTAERVLRYYRNDLGYRYDIVGLIDDNPLSEKVASRFLLYGKVADAESIIRDSGVQTVIITAPGMHRDQLQELISKIQPYVRDISFAPDLIGTPMIGAEAEVLFSEEVLMLHMRNNLARRRNRIIKRVFDLICTTIGSILISPILIVLTIMVAISNKGHIIFAHQRVGRNGVLFPCYKFQTMIPNAQEALEKYLKENPEARKEWEENFKLEHDPRVTKLGAFLRKTSLDELPQLWNVIRGDMSLVGPRPIVTKEIKRYGDYFREYSMVLPGITGMWQASGRSDTTYEERVAMDTWYVRNWSVWIDLMYLFKTVKAVAFGKGAY</sequence>
<evidence type="ECO:0000259" key="10">
    <source>
        <dbReference type="Pfam" id="PF02397"/>
    </source>
</evidence>
<evidence type="ECO:0000256" key="4">
    <source>
        <dbReference type="ARBA" id="ARBA00022475"/>
    </source>
</evidence>
<dbReference type="GO" id="GO:0005886">
    <property type="term" value="C:plasma membrane"/>
    <property type="evidence" value="ECO:0007669"/>
    <property type="project" value="UniProtKB-SubCell"/>
</dbReference>
<evidence type="ECO:0000313" key="11">
    <source>
        <dbReference type="EMBL" id="EEX68119.1"/>
    </source>
</evidence>